<protein>
    <recommendedName>
        <fullName evidence="1">Ig-like domain-containing protein</fullName>
    </recommendedName>
</protein>
<organism evidence="2">
    <name type="scientific">Klebsiella pneumoniae</name>
    <dbReference type="NCBI Taxonomy" id="573"/>
    <lineage>
        <taxon>Bacteria</taxon>
        <taxon>Pseudomonadati</taxon>
        <taxon>Pseudomonadota</taxon>
        <taxon>Gammaproteobacteria</taxon>
        <taxon>Enterobacterales</taxon>
        <taxon>Enterobacteriaceae</taxon>
        <taxon>Klebsiella/Raoultella group</taxon>
        <taxon>Klebsiella</taxon>
        <taxon>Klebsiella pneumoniae complex</taxon>
    </lineage>
</organism>
<dbReference type="Pfam" id="PF13750">
    <property type="entry name" value="Big_3_3"/>
    <property type="match status" value="1"/>
</dbReference>
<dbReference type="EMBL" id="MN956836">
    <property type="protein sequence ID" value="QTX13900.1"/>
    <property type="molecule type" value="Genomic_DNA"/>
</dbReference>
<accession>A0A8B0ST97</accession>
<geneLocation type="plasmid" evidence="2">
    <name>p17-15-vir-like</name>
</geneLocation>
<proteinExistence type="predicted"/>
<dbReference type="AlphaFoldDB" id="A0A8B0ST97"/>
<feature type="domain" description="Ig-like" evidence="1">
    <location>
        <begin position="3"/>
        <end position="107"/>
    </location>
</feature>
<sequence length="134" mass="14604">MKNAPLASGSTVYGLENIAISLNDALTKPVLERLELKGGPASDSVILGFNQNADGSYTPDYPRLFPTLVENTDKYTLTAYATDTKGNSTQKKHSVRLLSEKNLVTTEKLKTLGVVKALKNQRQHSAGRHAYRAV</sequence>
<evidence type="ECO:0000313" key="2">
    <source>
        <dbReference type="EMBL" id="QTX13900.1"/>
    </source>
</evidence>
<name>A0A8B0ST97_KLEPN</name>
<reference evidence="2" key="1">
    <citation type="submission" date="2020-01" db="EMBL/GenBank/DDBJ databases">
        <authorList>
            <person name="Qin S."/>
        </authorList>
    </citation>
    <scope>NUCLEOTIDE SEQUENCE</scope>
    <source>
        <strain evidence="2">CVir17-16-YZ6g</strain>
        <plasmid evidence="2">p17-15-vir-like</plasmid>
    </source>
</reference>
<evidence type="ECO:0000259" key="1">
    <source>
        <dbReference type="Pfam" id="PF13750"/>
    </source>
</evidence>
<dbReference type="InterPro" id="IPR022038">
    <property type="entry name" value="Ig-like_bact"/>
</dbReference>
<keyword evidence="2" id="KW-0614">Plasmid</keyword>